<dbReference type="Proteomes" id="UP000054032">
    <property type="component" value="Unassembled WGS sequence"/>
</dbReference>
<dbReference type="GeneID" id="19127961"/>
<proteinExistence type="predicted"/>
<keyword evidence="2" id="KW-1185">Reference proteome</keyword>
<dbReference type="EMBL" id="KI963960">
    <property type="protein sequence ID" value="EUC46838.1"/>
    <property type="molecule type" value="Genomic_DNA"/>
</dbReference>
<dbReference type="KEGG" id="bor:COCMIDRAFT_91848"/>
<accession>W6ZAL5</accession>
<dbReference type="RefSeq" id="XP_007686658.1">
    <property type="nucleotide sequence ID" value="XM_007688468.1"/>
</dbReference>
<organism evidence="1 2">
    <name type="scientific">Bipolaris oryzae ATCC 44560</name>
    <dbReference type="NCBI Taxonomy" id="930090"/>
    <lineage>
        <taxon>Eukaryota</taxon>
        <taxon>Fungi</taxon>
        <taxon>Dikarya</taxon>
        <taxon>Ascomycota</taxon>
        <taxon>Pezizomycotina</taxon>
        <taxon>Dothideomycetes</taxon>
        <taxon>Pleosporomycetidae</taxon>
        <taxon>Pleosporales</taxon>
        <taxon>Pleosporineae</taxon>
        <taxon>Pleosporaceae</taxon>
        <taxon>Bipolaris</taxon>
    </lineage>
</organism>
<gene>
    <name evidence="1" type="ORF">COCMIDRAFT_91848</name>
</gene>
<protein>
    <submittedName>
        <fullName evidence="1">Uncharacterized protein</fullName>
    </submittedName>
</protein>
<dbReference type="AlphaFoldDB" id="W6ZAL5"/>
<dbReference type="HOGENOM" id="CLU_084243_0_0_1"/>
<dbReference type="OrthoDB" id="3750487at2759"/>
<evidence type="ECO:0000313" key="1">
    <source>
        <dbReference type="EMBL" id="EUC46838.1"/>
    </source>
</evidence>
<name>W6ZAL5_COCMI</name>
<reference evidence="1 2" key="1">
    <citation type="journal article" date="2013" name="PLoS Genet.">
        <title>Comparative genome structure, secondary metabolite, and effector coding capacity across Cochliobolus pathogens.</title>
        <authorList>
            <person name="Condon B.J."/>
            <person name="Leng Y."/>
            <person name="Wu D."/>
            <person name="Bushley K.E."/>
            <person name="Ohm R.A."/>
            <person name="Otillar R."/>
            <person name="Martin J."/>
            <person name="Schackwitz W."/>
            <person name="Grimwood J."/>
            <person name="MohdZainudin N."/>
            <person name="Xue C."/>
            <person name="Wang R."/>
            <person name="Manning V.A."/>
            <person name="Dhillon B."/>
            <person name="Tu Z.J."/>
            <person name="Steffenson B.J."/>
            <person name="Salamov A."/>
            <person name="Sun H."/>
            <person name="Lowry S."/>
            <person name="LaButti K."/>
            <person name="Han J."/>
            <person name="Copeland A."/>
            <person name="Lindquist E."/>
            <person name="Barry K."/>
            <person name="Schmutz J."/>
            <person name="Baker S.E."/>
            <person name="Ciuffetti L.M."/>
            <person name="Grigoriev I.V."/>
            <person name="Zhong S."/>
            <person name="Turgeon B.G."/>
        </authorList>
    </citation>
    <scope>NUCLEOTIDE SEQUENCE [LARGE SCALE GENOMIC DNA]</scope>
    <source>
        <strain evidence="1 2">ATCC 44560</strain>
    </source>
</reference>
<sequence length="288" mass="33381">MCALNVHTLPDDILYELLIKCRDLISLKRLILTHPVIYRAFNSCRRLILRAVFKIQSIVRLKPYTNEHYLVKADRYISCMLPCNAVDRVALREALWPLVKQSMPSVVSCQWALALLARYHQAGLEHNELMCAKEAARTMLSTSLPMHFAQRILFRAIARTYAASDTPEEVVELDAVILQQLDLQLQAHRIWVKDFMHTYRNIRNDQKGLDLQLRCWQFCRDTLGPGNKISLYCAGSLVCSYQLRGEHDKAFEFCRFVWGFLSPSTPGYTAWLRKSMDMFYKASQNNEA</sequence>
<evidence type="ECO:0000313" key="2">
    <source>
        <dbReference type="Proteomes" id="UP000054032"/>
    </source>
</evidence>